<protein>
    <recommendedName>
        <fullName evidence="2">Peptidase C1A papain C-terminal domain-containing protein</fullName>
    </recommendedName>
</protein>
<dbReference type="InterPro" id="IPR038765">
    <property type="entry name" value="Papain-like_cys_pep_sf"/>
</dbReference>
<evidence type="ECO:0000256" key="1">
    <source>
        <dbReference type="ARBA" id="ARBA00008455"/>
    </source>
</evidence>
<comment type="similarity">
    <text evidence="1">Belongs to the peptidase C1 family.</text>
</comment>
<dbReference type="InterPro" id="IPR000668">
    <property type="entry name" value="Peptidase_C1A_C"/>
</dbReference>
<dbReference type="PANTHER" id="PTHR12411">
    <property type="entry name" value="CYSTEINE PROTEASE FAMILY C1-RELATED"/>
    <property type="match status" value="1"/>
</dbReference>
<dbReference type="Gene3D" id="3.90.70.10">
    <property type="entry name" value="Cysteine proteinases"/>
    <property type="match status" value="2"/>
</dbReference>
<evidence type="ECO:0000313" key="3">
    <source>
        <dbReference type="EMBL" id="CAD1826094.1"/>
    </source>
</evidence>
<name>A0A6V7P5Z9_ANACO</name>
<dbReference type="Pfam" id="PF00112">
    <property type="entry name" value="Peptidase_C1"/>
    <property type="match status" value="2"/>
</dbReference>
<gene>
    <name evidence="3" type="ORF">CB5_LOCUS9305</name>
</gene>
<evidence type="ECO:0000259" key="2">
    <source>
        <dbReference type="Pfam" id="PF00112"/>
    </source>
</evidence>
<dbReference type="GO" id="GO:0008234">
    <property type="term" value="F:cysteine-type peptidase activity"/>
    <property type="evidence" value="ECO:0007669"/>
    <property type="project" value="InterPro"/>
</dbReference>
<reference evidence="3" key="1">
    <citation type="submission" date="2020-07" db="EMBL/GenBank/DDBJ databases">
        <authorList>
            <person name="Lin J."/>
        </authorList>
    </citation>
    <scope>NUCLEOTIDE SEQUENCE</scope>
</reference>
<dbReference type="EMBL" id="LR862145">
    <property type="protein sequence ID" value="CAD1826094.1"/>
    <property type="molecule type" value="Genomic_DNA"/>
</dbReference>
<dbReference type="SUPFAM" id="SSF54001">
    <property type="entry name" value="Cysteine proteinases"/>
    <property type="match status" value="2"/>
</dbReference>
<proteinExistence type="inferred from homology"/>
<accession>A0A6V7P5Z9</accession>
<sequence length="199" mass="21577">MINLSIQQVIDCSVTDDRRGAFRYVQRNGGIAAASFYLYVGRRGQCDTGRAASTAASIDRFTILYWSDESVLLEKVTKGPVSCSFACNAKFAEYDGGVFDAYAPEEPDHDVLVVEYGKCGQCDTGRAARTATSIDGYTVLHWSDKSALLEKVAKGHVSCSFICTAKFAEYDSGILEAYVSEEPDHAVLVVGYGTDTDEG</sequence>
<feature type="domain" description="Peptidase C1A papain C-terminal" evidence="2">
    <location>
        <begin position="120"/>
        <end position="196"/>
    </location>
</feature>
<dbReference type="GO" id="GO:0006508">
    <property type="term" value="P:proteolysis"/>
    <property type="evidence" value="ECO:0007669"/>
    <property type="project" value="InterPro"/>
</dbReference>
<dbReference type="AlphaFoldDB" id="A0A6V7P5Z9"/>
<dbReference type="InterPro" id="IPR013128">
    <property type="entry name" value="Peptidase_C1A"/>
</dbReference>
<feature type="domain" description="Peptidase C1A papain C-terminal" evidence="2">
    <location>
        <begin position="2"/>
        <end position="119"/>
    </location>
</feature>
<organism evidence="3">
    <name type="scientific">Ananas comosus var. bracteatus</name>
    <name type="common">red pineapple</name>
    <dbReference type="NCBI Taxonomy" id="296719"/>
    <lineage>
        <taxon>Eukaryota</taxon>
        <taxon>Viridiplantae</taxon>
        <taxon>Streptophyta</taxon>
        <taxon>Embryophyta</taxon>
        <taxon>Tracheophyta</taxon>
        <taxon>Spermatophyta</taxon>
        <taxon>Magnoliopsida</taxon>
        <taxon>Liliopsida</taxon>
        <taxon>Poales</taxon>
        <taxon>Bromeliaceae</taxon>
        <taxon>Bromelioideae</taxon>
        <taxon>Ananas</taxon>
    </lineage>
</organism>